<evidence type="ECO:0000256" key="6">
    <source>
        <dbReference type="PROSITE-ProRule" id="PRU01362"/>
    </source>
</evidence>
<dbReference type="GO" id="GO:0016779">
    <property type="term" value="F:nucleotidyltransferase activity"/>
    <property type="evidence" value="ECO:0007669"/>
    <property type="project" value="UniProtKB-UniRule"/>
</dbReference>
<comment type="caution">
    <text evidence="8">The sequence shown here is derived from an EMBL/GenBank/DDBJ whole genome shotgun (WGS) entry which is preliminary data.</text>
</comment>
<evidence type="ECO:0000256" key="3">
    <source>
        <dbReference type="ARBA" id="ARBA00022679"/>
    </source>
</evidence>
<evidence type="ECO:0000256" key="1">
    <source>
        <dbReference type="ARBA" id="ARBA00022649"/>
    </source>
</evidence>
<dbReference type="GO" id="GO:0003677">
    <property type="term" value="F:DNA binding"/>
    <property type="evidence" value="ECO:0007669"/>
    <property type="project" value="UniProtKB-UniRule"/>
</dbReference>
<keyword evidence="1 6" id="KW-1277">Toxin-antitoxin system</keyword>
<feature type="active site" evidence="6">
    <location>
        <position position="165"/>
    </location>
</feature>
<evidence type="ECO:0000313" key="8">
    <source>
        <dbReference type="EMBL" id="TVM19530.1"/>
    </source>
</evidence>
<keyword evidence="9" id="KW-1185">Reference proteome</keyword>
<dbReference type="Pfam" id="PF14487">
    <property type="entry name" value="DarT"/>
    <property type="match status" value="1"/>
</dbReference>
<dbReference type="OrthoDB" id="9813972at2"/>
<dbReference type="GO" id="GO:0016757">
    <property type="term" value="F:glycosyltransferase activity"/>
    <property type="evidence" value="ECO:0007669"/>
    <property type="project" value="UniProtKB-UniRule"/>
</dbReference>
<organism evidence="8 9">
    <name type="scientific">Oceanidesulfovibrio indonesiensis</name>
    <dbReference type="NCBI Taxonomy" id="54767"/>
    <lineage>
        <taxon>Bacteria</taxon>
        <taxon>Pseudomonadati</taxon>
        <taxon>Thermodesulfobacteriota</taxon>
        <taxon>Desulfovibrionia</taxon>
        <taxon>Desulfovibrionales</taxon>
        <taxon>Desulfovibrionaceae</taxon>
        <taxon>Oceanidesulfovibrio</taxon>
    </lineage>
</organism>
<keyword evidence="2 6" id="KW-0328">Glycosyltransferase</keyword>
<dbReference type="AlphaFoldDB" id="A0A7M3MJM7"/>
<gene>
    <name evidence="8" type="ORF">DPQ33_02080</name>
</gene>
<feature type="active site" description="Proton acceptor" evidence="6">
    <location>
        <position position="53"/>
    </location>
</feature>
<accession>A0A7M3MJM7</accession>
<comment type="catalytic activity">
    <reaction evidence="6">
        <text>a thymidine in DNA + NAD(+) = an N-(ADP-alpha-D-ribosyl)-thymidine in DNA + nicotinamide + H(+)</text>
        <dbReference type="Rhea" id="RHEA:71651"/>
        <dbReference type="Rhea" id="RHEA-COMP:13556"/>
        <dbReference type="Rhea" id="RHEA-COMP:18051"/>
        <dbReference type="ChEBI" id="CHEBI:15378"/>
        <dbReference type="ChEBI" id="CHEBI:17154"/>
        <dbReference type="ChEBI" id="CHEBI:57540"/>
        <dbReference type="ChEBI" id="CHEBI:137386"/>
        <dbReference type="ChEBI" id="CHEBI:191199"/>
    </reaction>
</comment>
<reference evidence="8 9" key="1">
    <citation type="submission" date="2018-06" db="EMBL/GenBank/DDBJ databases">
        <title>Complete genome of Desulfovibrio indonesiensis P37SLT.</title>
        <authorList>
            <person name="Crispim J.S."/>
            <person name="Vidigal P.M.P."/>
            <person name="Silva L.C.F."/>
            <person name="Laguardia C.N."/>
            <person name="Araujo L.C."/>
            <person name="Dias R.S."/>
            <person name="Sousa M.P."/>
            <person name="Paula S.O."/>
            <person name="Silva C."/>
        </authorList>
    </citation>
    <scope>NUCLEOTIDE SEQUENCE [LARGE SCALE GENOMIC DNA]</scope>
    <source>
        <strain evidence="8 9">P37SLT</strain>
    </source>
</reference>
<dbReference type="PROSITE" id="PS52018">
    <property type="entry name" value="DART"/>
    <property type="match status" value="1"/>
</dbReference>
<dbReference type="EMBL" id="QMIE01000002">
    <property type="protein sequence ID" value="TVM19530.1"/>
    <property type="molecule type" value="Genomic_DNA"/>
</dbReference>
<dbReference type="InterPro" id="IPR029494">
    <property type="entry name" value="DarT"/>
</dbReference>
<feature type="binding site" evidence="6">
    <location>
        <position position="53"/>
    </location>
    <ligand>
        <name>NAD(+)</name>
        <dbReference type="ChEBI" id="CHEBI:57540"/>
    </ligand>
</feature>
<keyword evidence="4 6" id="KW-0548">Nucleotidyltransferase</keyword>
<evidence type="ECO:0000256" key="2">
    <source>
        <dbReference type="ARBA" id="ARBA00022676"/>
    </source>
</evidence>
<protein>
    <submittedName>
        <fullName evidence="8">DUF4433 domain-containing protein</fullName>
    </submittedName>
</protein>
<evidence type="ECO:0000256" key="5">
    <source>
        <dbReference type="ARBA" id="ARBA00023125"/>
    </source>
</evidence>
<comment type="caution">
    <text evidence="6">Lacks conserved residue(s) required for the propagation of feature annotation.</text>
</comment>
<evidence type="ECO:0000259" key="7">
    <source>
        <dbReference type="PROSITE" id="PS52018"/>
    </source>
</evidence>
<feature type="domain" description="DarT" evidence="7">
    <location>
        <begin position="10"/>
        <end position="212"/>
    </location>
</feature>
<sequence>MSTSFNAKKALIWRIVHRDNLPWLLQNGLHCSNSKVLAPEYTTIGNPELIEKRRHRVVPIGPKGTLADYVPFYFTPFSVMMYNIHTGRGVERRHNKEIIILVSSLYRINELGIAFVYTSAHAYLSWTEYFDDLDDLDVIDWGLLQRRDFRRDDNDPQKLERYQAEALIHRHMPVDGLLGIICYTDEVKESINVTIGNLGLELPVYVRTRWYF</sequence>
<dbReference type="Proteomes" id="UP000448292">
    <property type="component" value="Unassembled WGS sequence"/>
</dbReference>
<keyword evidence="5 6" id="KW-0238">DNA-binding</keyword>
<feature type="binding site" evidence="6">
    <location>
        <begin position="14"/>
        <end position="16"/>
    </location>
    <ligand>
        <name>NAD(+)</name>
        <dbReference type="ChEBI" id="CHEBI:57540"/>
    </ligand>
</feature>
<comment type="similarity">
    <text evidence="6">Belongs to the DarT ADP-ribosyltransferase family.</text>
</comment>
<proteinExistence type="inferred from homology"/>
<evidence type="ECO:0000256" key="4">
    <source>
        <dbReference type="ARBA" id="ARBA00022695"/>
    </source>
</evidence>
<keyword evidence="3 6" id="KW-0808">Transferase</keyword>
<evidence type="ECO:0000313" key="9">
    <source>
        <dbReference type="Proteomes" id="UP000448292"/>
    </source>
</evidence>
<name>A0A7M3MJM7_9BACT</name>